<name>A0A8H5PST1_GIBSU</name>
<protein>
    <recommendedName>
        <fullName evidence="7">NACHT domain-containing protein</fullName>
    </recommendedName>
</protein>
<organism evidence="5 6">
    <name type="scientific">Gibberella subglutinans</name>
    <name type="common">Fusarium subglutinans</name>
    <dbReference type="NCBI Taxonomy" id="42677"/>
    <lineage>
        <taxon>Eukaryota</taxon>
        <taxon>Fungi</taxon>
        <taxon>Dikarya</taxon>
        <taxon>Ascomycota</taxon>
        <taxon>Pezizomycotina</taxon>
        <taxon>Sordariomycetes</taxon>
        <taxon>Hypocreomycetidae</taxon>
        <taxon>Hypocreales</taxon>
        <taxon>Nectriaceae</taxon>
        <taxon>Fusarium</taxon>
        <taxon>Fusarium fujikuroi species complex</taxon>
    </lineage>
</organism>
<dbReference type="SUPFAM" id="SSF52540">
    <property type="entry name" value="P-loop containing nucleoside triphosphate hydrolases"/>
    <property type="match status" value="1"/>
</dbReference>
<dbReference type="Proteomes" id="UP000547976">
    <property type="component" value="Unassembled WGS sequence"/>
</dbReference>
<evidence type="ECO:0000259" key="4">
    <source>
        <dbReference type="Pfam" id="PF25053"/>
    </source>
</evidence>
<dbReference type="EMBL" id="JAAOAV010000108">
    <property type="protein sequence ID" value="KAF5601566.1"/>
    <property type="molecule type" value="Genomic_DNA"/>
</dbReference>
<evidence type="ECO:0008006" key="7">
    <source>
        <dbReference type="Google" id="ProtNLM"/>
    </source>
</evidence>
<evidence type="ECO:0000256" key="1">
    <source>
        <dbReference type="ARBA" id="ARBA00022737"/>
    </source>
</evidence>
<dbReference type="Pfam" id="PF25053">
    <property type="entry name" value="DUF7791"/>
    <property type="match status" value="1"/>
</dbReference>
<dbReference type="InterPro" id="IPR027417">
    <property type="entry name" value="P-loop_NTPase"/>
</dbReference>
<sequence>MATGLEALGAASAVISLISFAGSLASLTMKIYDGIPTAEDELEAYATRMLDAAQRVKSRQVPRGTPVNDKLSEVSQKCIDAARELENATRKISTQKGNRLKAFYSAVRAKKNRAKIGELNKSLNLCKGLMETEILLKICDQDTAIARQQFQGFRSLEVDVQNLILKIAEGYTRVEQLISIEAQATRDAINTHVTSEFKALGIKNISDNQRQRLLKSLKPEEIRERYNAVLPSSDACFERVFASYERVCRNDTGYKAWKGYEQAFGDERENGSDDDSDDYRDEGGDEARAKEEVDEIDLIWECFSTWLQSDNKLFWIRGKPGSGKSTLIKFVIDNENTKRLLRSWHPNTRILSHFFWKIGSEPQNSIRGMLCSLLYNLLSEDQDAIDKVLRNFKYSESKDFYKEWSSPEAEKVLWSLLDVSAHPTCIFVDGLDEISDKDGYQALVSAVQRLTTCRGVKVCVSSRPETELVKKLESIGAQNLRLEDLTKPEMVVYIRQEFERLPQSRLADLLLMGYTSRLLHKAQGVFLWLALATKSVINGIMNGDDQETLSQRLEELPEELESLYQTMWERLNGDNRVYRETAARYFRFAISDGWATTLRMVSVEFANYSDEPNLVQLALAVKAENRSIFPPKANDMDLFELNDLCAATERDIQIRCAGMLQVGQRSTLRIKGFPDAMIPLMRPVQFIHRTVHDFLVDTENGQSILNYRSNEATLVDEGLKLLICRLNLANTYYREVGVVSGCHEALDDCNRLYFMGVNPDAILKLLGVIKDLYEKGALEGYIRVRGPPRTFPCITVYYLKIFDDFIIASFMPNPSPELATSRLHELALASEYMGNSEISVRIIRGLVELGGEVHAFKRSNLSFELPGHEMTIAQHTTAFESLLRGALDSSHWGNRHNARSSFVGVMECLVQTCPDLHRKVILFLGNLGFLVSYQLREEQLWLALEVDLQFLMSRLLASADLENIPIEFSTKIRELAASFTKPHARFRHIVRRRGEDPRTYCYRILDQEPFLDIIDSLGNTVVYQIAVEAFEDVLDANNSPIDSSIHSAKCTMGSTWAVLFLPLLSSGIEIVPRHDGEDHGDSGTAHNHSMAHVQFNFTPSGIPWPTCARTCCNANFDHFPKPVNHPLCISQLFYDNVTTCLASNCTEYEQGAYAVVAEIECPKDEGYEVDIDKDAVVADLKDAGGTPQSCEGINNETIQCQNGTSENAGVKIVGEVGLVFSAATIASLVAVMALSL</sequence>
<accession>A0A8H5PST1</accession>
<dbReference type="GeneID" id="59321226"/>
<gene>
    <name evidence="5" type="ORF">FSUBG_8130</name>
</gene>
<evidence type="ECO:0000259" key="3">
    <source>
        <dbReference type="Pfam" id="PF24883"/>
    </source>
</evidence>
<dbReference type="OrthoDB" id="5086500at2759"/>
<reference evidence="5 6" key="1">
    <citation type="submission" date="2020-05" db="EMBL/GenBank/DDBJ databases">
        <title>Identification and distribution of gene clusters putatively required for synthesis of sphingolipid metabolism inhibitors in phylogenetically diverse species of the filamentous fungus Fusarium.</title>
        <authorList>
            <person name="Kim H.-S."/>
            <person name="Busman M."/>
            <person name="Brown D.W."/>
            <person name="Divon H."/>
            <person name="Uhlig S."/>
            <person name="Proctor R.H."/>
        </authorList>
    </citation>
    <scope>NUCLEOTIDE SEQUENCE [LARGE SCALE GENOMIC DNA]</scope>
    <source>
        <strain evidence="5 6">NRRL 66333</strain>
    </source>
</reference>
<keyword evidence="1" id="KW-0677">Repeat</keyword>
<dbReference type="InterPro" id="IPR056884">
    <property type="entry name" value="NPHP3-like_N"/>
</dbReference>
<dbReference type="InterPro" id="IPR056693">
    <property type="entry name" value="DUF7791"/>
</dbReference>
<comment type="caution">
    <text evidence="5">The sequence shown here is derived from an EMBL/GenBank/DDBJ whole genome shotgun (WGS) entry which is preliminary data.</text>
</comment>
<evidence type="ECO:0000313" key="6">
    <source>
        <dbReference type="Proteomes" id="UP000547976"/>
    </source>
</evidence>
<feature type="domain" description="DUF7791" evidence="4">
    <location>
        <begin position="577"/>
        <end position="708"/>
    </location>
</feature>
<keyword evidence="6" id="KW-1185">Reference proteome</keyword>
<dbReference type="Pfam" id="PF24883">
    <property type="entry name" value="NPHP3_N"/>
    <property type="match status" value="1"/>
</dbReference>
<dbReference type="Gene3D" id="3.40.50.300">
    <property type="entry name" value="P-loop containing nucleotide triphosphate hydrolases"/>
    <property type="match status" value="1"/>
</dbReference>
<feature type="region of interest" description="Disordered" evidence="2">
    <location>
        <begin position="265"/>
        <end position="288"/>
    </location>
</feature>
<dbReference type="PANTHER" id="PTHR10039">
    <property type="entry name" value="AMELOGENIN"/>
    <property type="match status" value="1"/>
</dbReference>
<dbReference type="PANTHER" id="PTHR10039:SF5">
    <property type="entry name" value="NACHT DOMAIN-CONTAINING PROTEIN"/>
    <property type="match status" value="1"/>
</dbReference>
<dbReference type="RefSeq" id="XP_036536399.1">
    <property type="nucleotide sequence ID" value="XM_036686508.1"/>
</dbReference>
<evidence type="ECO:0000256" key="2">
    <source>
        <dbReference type="SAM" id="MobiDB-lite"/>
    </source>
</evidence>
<dbReference type="AlphaFoldDB" id="A0A8H5PST1"/>
<feature type="domain" description="Nephrocystin 3-like N-terminal" evidence="3">
    <location>
        <begin position="302"/>
        <end position="463"/>
    </location>
</feature>
<evidence type="ECO:0000313" key="5">
    <source>
        <dbReference type="EMBL" id="KAF5601566.1"/>
    </source>
</evidence>
<proteinExistence type="predicted"/>